<feature type="region of interest" description="Disordered" evidence="1">
    <location>
        <begin position="1"/>
        <end position="59"/>
    </location>
</feature>
<accession>A0AAE1XY79</accession>
<organism evidence="2 3">
    <name type="scientific">Sesamum alatum</name>
    <dbReference type="NCBI Taxonomy" id="300844"/>
    <lineage>
        <taxon>Eukaryota</taxon>
        <taxon>Viridiplantae</taxon>
        <taxon>Streptophyta</taxon>
        <taxon>Embryophyta</taxon>
        <taxon>Tracheophyta</taxon>
        <taxon>Spermatophyta</taxon>
        <taxon>Magnoliopsida</taxon>
        <taxon>eudicotyledons</taxon>
        <taxon>Gunneridae</taxon>
        <taxon>Pentapetalae</taxon>
        <taxon>asterids</taxon>
        <taxon>lamiids</taxon>
        <taxon>Lamiales</taxon>
        <taxon>Pedaliaceae</taxon>
        <taxon>Sesamum</taxon>
    </lineage>
</organism>
<evidence type="ECO:0000313" key="3">
    <source>
        <dbReference type="Proteomes" id="UP001293254"/>
    </source>
</evidence>
<keyword evidence="3" id="KW-1185">Reference proteome</keyword>
<dbReference type="Proteomes" id="UP001293254">
    <property type="component" value="Unassembled WGS sequence"/>
</dbReference>
<evidence type="ECO:0000313" key="2">
    <source>
        <dbReference type="EMBL" id="KAK4420112.1"/>
    </source>
</evidence>
<dbReference type="AlphaFoldDB" id="A0AAE1XY79"/>
<name>A0AAE1XY79_9LAMI</name>
<dbReference type="EMBL" id="JACGWO010000009">
    <property type="protein sequence ID" value="KAK4420112.1"/>
    <property type="molecule type" value="Genomic_DNA"/>
</dbReference>
<feature type="region of interest" description="Disordered" evidence="1">
    <location>
        <begin position="135"/>
        <end position="180"/>
    </location>
</feature>
<proteinExistence type="predicted"/>
<gene>
    <name evidence="2" type="ORF">Salat_2424100</name>
</gene>
<reference evidence="2" key="2">
    <citation type="journal article" date="2024" name="Plant">
        <title>Genomic evolution and insights into agronomic trait innovations of Sesamum species.</title>
        <authorList>
            <person name="Miao H."/>
            <person name="Wang L."/>
            <person name="Qu L."/>
            <person name="Liu H."/>
            <person name="Sun Y."/>
            <person name="Le M."/>
            <person name="Wang Q."/>
            <person name="Wei S."/>
            <person name="Zheng Y."/>
            <person name="Lin W."/>
            <person name="Duan Y."/>
            <person name="Cao H."/>
            <person name="Xiong S."/>
            <person name="Wang X."/>
            <person name="Wei L."/>
            <person name="Li C."/>
            <person name="Ma Q."/>
            <person name="Ju M."/>
            <person name="Zhao R."/>
            <person name="Li G."/>
            <person name="Mu C."/>
            <person name="Tian Q."/>
            <person name="Mei H."/>
            <person name="Zhang T."/>
            <person name="Gao T."/>
            <person name="Zhang H."/>
        </authorList>
    </citation>
    <scope>NUCLEOTIDE SEQUENCE</scope>
    <source>
        <strain evidence="2">3651</strain>
    </source>
</reference>
<sequence length="180" mass="18723">MDSKTTKKWSRQINRLPVGGRTLPVGCMPLVQSPSRETSRQPRAGRLEAAPARGSLGGPRLEPECLELVRARGSLGLGSSGGRASSPSAARGSLGRPCLELQLEAAPARGSLGRPCQLGAARARGWCLEPGYLRGGKGSSEPAPAPGVAPGSDVTRPSRGAAMGRMLHPLGFEPRSKGWK</sequence>
<feature type="compositionally biased region" description="Basic residues" evidence="1">
    <location>
        <begin position="1"/>
        <end position="10"/>
    </location>
</feature>
<evidence type="ECO:0000256" key="1">
    <source>
        <dbReference type="SAM" id="MobiDB-lite"/>
    </source>
</evidence>
<comment type="caution">
    <text evidence="2">The sequence shown here is derived from an EMBL/GenBank/DDBJ whole genome shotgun (WGS) entry which is preliminary data.</text>
</comment>
<reference evidence="2" key="1">
    <citation type="submission" date="2020-06" db="EMBL/GenBank/DDBJ databases">
        <authorList>
            <person name="Li T."/>
            <person name="Hu X."/>
            <person name="Zhang T."/>
            <person name="Song X."/>
            <person name="Zhang H."/>
            <person name="Dai N."/>
            <person name="Sheng W."/>
            <person name="Hou X."/>
            <person name="Wei L."/>
        </authorList>
    </citation>
    <scope>NUCLEOTIDE SEQUENCE</scope>
    <source>
        <strain evidence="2">3651</strain>
        <tissue evidence="2">Leaf</tissue>
    </source>
</reference>
<protein>
    <submittedName>
        <fullName evidence="2">Uncharacterized protein</fullName>
    </submittedName>
</protein>